<dbReference type="GeneID" id="63813201"/>
<evidence type="ECO:0000313" key="4">
    <source>
        <dbReference type="Proteomes" id="UP000244073"/>
    </source>
</evidence>
<evidence type="ECO:0000256" key="1">
    <source>
        <dbReference type="SAM" id="MobiDB-lite"/>
    </source>
</evidence>
<feature type="compositionally biased region" description="Polar residues" evidence="1">
    <location>
        <begin position="1"/>
        <end position="10"/>
    </location>
</feature>
<dbReference type="EMBL" id="MSFN02000001">
    <property type="protein sequence ID" value="PTU24474.1"/>
    <property type="molecule type" value="Genomic_DNA"/>
</dbReference>
<feature type="compositionally biased region" description="Basic and acidic residues" evidence="1">
    <location>
        <begin position="50"/>
        <end position="59"/>
    </location>
</feature>
<sequence>MDNGLSSRASNPAAYPEFEIDQIQTKVPQHPSQPPRKEDLAIPCPTHQTPRNEEIKIPVHQDGTMS</sequence>
<dbReference type="PROSITE" id="PS51020">
    <property type="entry name" value="SPONDIN"/>
    <property type="match status" value="1"/>
</dbReference>
<feature type="domain" description="Spondin" evidence="2">
    <location>
        <begin position="1"/>
        <end position="31"/>
    </location>
</feature>
<comment type="caution">
    <text evidence="3">The sequence shown here is derived from an EMBL/GenBank/DDBJ whole genome shotgun (WGS) entry which is preliminary data.</text>
</comment>
<dbReference type="Proteomes" id="UP000244073">
    <property type="component" value="Unassembled WGS sequence"/>
</dbReference>
<protein>
    <recommendedName>
        <fullName evidence="2">Spondin domain-containing protein</fullName>
    </recommendedName>
</protein>
<organism evidence="3 4">
    <name type="scientific">Aspergillus ochraceoroseus IBT 24754</name>
    <dbReference type="NCBI Taxonomy" id="1392256"/>
    <lineage>
        <taxon>Eukaryota</taxon>
        <taxon>Fungi</taxon>
        <taxon>Dikarya</taxon>
        <taxon>Ascomycota</taxon>
        <taxon>Pezizomycotina</taxon>
        <taxon>Eurotiomycetes</taxon>
        <taxon>Eurotiomycetidae</taxon>
        <taxon>Eurotiales</taxon>
        <taxon>Aspergillaceae</taxon>
        <taxon>Aspergillus</taxon>
        <taxon>Aspergillus subgen. Nidulantes</taxon>
    </lineage>
</organism>
<gene>
    <name evidence="3" type="ORF">P175DRAFT_0497605</name>
</gene>
<dbReference type="RefSeq" id="XP_040755866.1">
    <property type="nucleotide sequence ID" value="XM_040896319.1"/>
</dbReference>
<dbReference type="VEuPathDB" id="FungiDB:P175DRAFT_0497605"/>
<evidence type="ECO:0000259" key="2">
    <source>
        <dbReference type="PROSITE" id="PS51020"/>
    </source>
</evidence>
<evidence type="ECO:0000313" key="3">
    <source>
        <dbReference type="EMBL" id="PTU24474.1"/>
    </source>
</evidence>
<proteinExistence type="predicted"/>
<accession>A0A2T5M7H0</accession>
<feature type="region of interest" description="Disordered" evidence="1">
    <location>
        <begin position="1"/>
        <end position="66"/>
    </location>
</feature>
<dbReference type="InterPro" id="IPR009465">
    <property type="entry name" value="Spondin_N"/>
</dbReference>
<reference evidence="3 4" key="1">
    <citation type="journal article" date="2018" name="Proc. Natl. Acad. Sci. U.S.A.">
        <title>Linking secondary metabolites to gene clusters through genome sequencing of six diverse Aspergillus species.</title>
        <authorList>
            <person name="Kaerboelling I."/>
            <person name="Vesth T.C."/>
            <person name="Frisvad J.C."/>
            <person name="Nybo J.L."/>
            <person name="Theobald S."/>
            <person name="Kuo A."/>
            <person name="Bowyer P."/>
            <person name="Matsuda Y."/>
            <person name="Mondo S."/>
            <person name="Lyhne E.K."/>
            <person name="Kogle M.E."/>
            <person name="Clum A."/>
            <person name="Lipzen A."/>
            <person name="Salamov A."/>
            <person name="Ngan C.Y."/>
            <person name="Daum C."/>
            <person name="Chiniquy J."/>
            <person name="Barry K."/>
            <person name="LaButti K."/>
            <person name="Haridas S."/>
            <person name="Simmons B.A."/>
            <person name="Magnuson J.K."/>
            <person name="Mortensen U.H."/>
            <person name="Larsen T.O."/>
            <person name="Grigoriev I.V."/>
            <person name="Baker S.E."/>
            <person name="Andersen M.R."/>
        </authorList>
    </citation>
    <scope>NUCLEOTIDE SEQUENCE [LARGE SCALE GENOMIC DNA]</scope>
    <source>
        <strain evidence="3 4">IBT 24754</strain>
    </source>
</reference>
<name>A0A2T5M7H0_9EURO</name>
<dbReference type="AlphaFoldDB" id="A0A2T5M7H0"/>